<sequence length="71" mass="8145">MEWVKDAGFDTLLQLKIQAATGYQKLKITGKSQQGDNKWIRFNKNLTVSSDYDLNQVRAKFEGGVLYIKHP</sequence>
<dbReference type="Pfam" id="PF00011">
    <property type="entry name" value="HSP20"/>
    <property type="match status" value="1"/>
</dbReference>
<dbReference type="AlphaFoldDB" id="A0A6N2L8M3"/>
<organism evidence="4">
    <name type="scientific">Salix viminalis</name>
    <name type="common">Common osier</name>
    <name type="synonym">Basket willow</name>
    <dbReference type="NCBI Taxonomy" id="40686"/>
    <lineage>
        <taxon>Eukaryota</taxon>
        <taxon>Viridiplantae</taxon>
        <taxon>Streptophyta</taxon>
        <taxon>Embryophyta</taxon>
        <taxon>Tracheophyta</taxon>
        <taxon>Spermatophyta</taxon>
        <taxon>Magnoliopsida</taxon>
        <taxon>eudicotyledons</taxon>
        <taxon>Gunneridae</taxon>
        <taxon>Pentapetalae</taxon>
        <taxon>rosids</taxon>
        <taxon>fabids</taxon>
        <taxon>Malpighiales</taxon>
        <taxon>Salicaceae</taxon>
        <taxon>Saliceae</taxon>
        <taxon>Salix</taxon>
    </lineage>
</organism>
<protein>
    <recommendedName>
        <fullName evidence="3">SHSP domain-containing protein</fullName>
    </recommendedName>
</protein>
<dbReference type="InterPro" id="IPR008978">
    <property type="entry name" value="HSP20-like_chaperone"/>
</dbReference>
<dbReference type="Gene3D" id="2.60.40.790">
    <property type="match status" value="1"/>
</dbReference>
<dbReference type="EMBL" id="CAADRP010001112">
    <property type="protein sequence ID" value="VFU36139.1"/>
    <property type="molecule type" value="Genomic_DNA"/>
</dbReference>
<dbReference type="SUPFAM" id="SSF49764">
    <property type="entry name" value="HSP20-like chaperones"/>
    <property type="match status" value="1"/>
</dbReference>
<dbReference type="InterPro" id="IPR002068">
    <property type="entry name" value="A-crystallin/Hsp20_dom"/>
</dbReference>
<reference evidence="4" key="1">
    <citation type="submission" date="2019-03" db="EMBL/GenBank/DDBJ databases">
        <authorList>
            <person name="Mank J."/>
            <person name="Almeida P."/>
        </authorList>
    </citation>
    <scope>NUCLEOTIDE SEQUENCE</scope>
    <source>
        <strain evidence="4">78183</strain>
    </source>
</reference>
<name>A0A6N2L8M3_SALVM</name>
<dbReference type="PROSITE" id="PS01031">
    <property type="entry name" value="SHSP"/>
    <property type="match status" value="1"/>
</dbReference>
<gene>
    <name evidence="4" type="ORF">SVIM_LOCUS180661</name>
</gene>
<evidence type="ECO:0000313" key="4">
    <source>
        <dbReference type="EMBL" id="VFU36139.1"/>
    </source>
</evidence>
<accession>A0A6N2L8M3</accession>
<proteinExistence type="inferred from homology"/>
<evidence type="ECO:0000259" key="3">
    <source>
        <dbReference type="PROSITE" id="PS01031"/>
    </source>
</evidence>
<feature type="domain" description="SHSP" evidence="3">
    <location>
        <begin position="1"/>
        <end position="71"/>
    </location>
</feature>
<evidence type="ECO:0000256" key="1">
    <source>
        <dbReference type="PROSITE-ProRule" id="PRU00285"/>
    </source>
</evidence>
<comment type="similarity">
    <text evidence="1 2">Belongs to the small heat shock protein (HSP20) family.</text>
</comment>
<dbReference type="CDD" id="cd06464">
    <property type="entry name" value="ACD_sHsps-like"/>
    <property type="match status" value="1"/>
</dbReference>
<evidence type="ECO:0000256" key="2">
    <source>
        <dbReference type="RuleBase" id="RU003616"/>
    </source>
</evidence>